<protein>
    <submittedName>
        <fullName evidence="2">Uncharacterized protein</fullName>
    </submittedName>
</protein>
<evidence type="ECO:0000256" key="1">
    <source>
        <dbReference type="SAM" id="SignalP"/>
    </source>
</evidence>
<feature type="signal peptide" evidence="1">
    <location>
        <begin position="1"/>
        <end position="21"/>
    </location>
</feature>
<dbReference type="EMBL" id="JAAAID010001133">
    <property type="protein sequence ID" value="KAG0011515.1"/>
    <property type="molecule type" value="Genomic_DNA"/>
</dbReference>
<comment type="caution">
    <text evidence="2">The sequence shown here is derived from an EMBL/GenBank/DDBJ whole genome shotgun (WGS) entry which is preliminary data.</text>
</comment>
<gene>
    <name evidence="2" type="ORF">BGZ80_000632</name>
</gene>
<keyword evidence="3" id="KW-1185">Reference proteome</keyword>
<proteinExistence type="predicted"/>
<organism evidence="2 3">
    <name type="scientific">Entomortierella chlamydospora</name>
    <dbReference type="NCBI Taxonomy" id="101097"/>
    <lineage>
        <taxon>Eukaryota</taxon>
        <taxon>Fungi</taxon>
        <taxon>Fungi incertae sedis</taxon>
        <taxon>Mucoromycota</taxon>
        <taxon>Mortierellomycotina</taxon>
        <taxon>Mortierellomycetes</taxon>
        <taxon>Mortierellales</taxon>
        <taxon>Mortierellaceae</taxon>
        <taxon>Entomortierella</taxon>
    </lineage>
</organism>
<dbReference type="AlphaFoldDB" id="A0A9P6MST1"/>
<dbReference type="Proteomes" id="UP000703661">
    <property type="component" value="Unassembled WGS sequence"/>
</dbReference>
<sequence>FALSTVAIVLSVGLLISKVDSAALPEVQTEAVASLTERNCQYICEVSCKNNTTGEIINVAGAVCGGCPTCPSGYTAVDN</sequence>
<feature type="non-terminal residue" evidence="2">
    <location>
        <position position="1"/>
    </location>
</feature>
<evidence type="ECO:0000313" key="3">
    <source>
        <dbReference type="Proteomes" id="UP000703661"/>
    </source>
</evidence>
<keyword evidence="1" id="KW-0732">Signal</keyword>
<name>A0A9P6MST1_9FUNG</name>
<feature type="chain" id="PRO_5040342711" evidence="1">
    <location>
        <begin position="22"/>
        <end position="79"/>
    </location>
</feature>
<reference evidence="2" key="1">
    <citation type="journal article" date="2020" name="Fungal Divers.">
        <title>Resolving the Mortierellaceae phylogeny through synthesis of multi-gene phylogenetics and phylogenomics.</title>
        <authorList>
            <person name="Vandepol N."/>
            <person name="Liber J."/>
            <person name="Desiro A."/>
            <person name="Na H."/>
            <person name="Kennedy M."/>
            <person name="Barry K."/>
            <person name="Grigoriev I.V."/>
            <person name="Miller A.N."/>
            <person name="O'Donnell K."/>
            <person name="Stajich J.E."/>
            <person name="Bonito G."/>
        </authorList>
    </citation>
    <scope>NUCLEOTIDE SEQUENCE</scope>
    <source>
        <strain evidence="2">NRRL 2769</strain>
    </source>
</reference>
<accession>A0A9P6MST1</accession>
<evidence type="ECO:0000313" key="2">
    <source>
        <dbReference type="EMBL" id="KAG0011515.1"/>
    </source>
</evidence>